<dbReference type="GO" id="GO:0033179">
    <property type="term" value="C:proton-transporting V-type ATPase, V0 domain"/>
    <property type="evidence" value="ECO:0007669"/>
    <property type="project" value="InterPro"/>
</dbReference>
<evidence type="ECO:0000256" key="7">
    <source>
        <dbReference type="ARBA" id="ARBA00023136"/>
    </source>
</evidence>
<feature type="transmembrane region" description="Helical" evidence="8">
    <location>
        <begin position="190"/>
        <end position="210"/>
    </location>
</feature>
<feature type="non-terminal residue" evidence="9">
    <location>
        <position position="1"/>
    </location>
</feature>
<gene>
    <name evidence="9" type="ORF">LCGC14_1834110</name>
</gene>
<proteinExistence type="inferred from homology"/>
<comment type="caution">
    <text evidence="9">The sequence shown here is derived from an EMBL/GenBank/DDBJ whole genome shotgun (WGS) entry which is preliminary data.</text>
</comment>
<name>A0A0F9GFD4_9ZZZZ</name>
<evidence type="ECO:0000256" key="6">
    <source>
        <dbReference type="ARBA" id="ARBA00023065"/>
    </source>
</evidence>
<evidence type="ECO:0000256" key="3">
    <source>
        <dbReference type="ARBA" id="ARBA00022448"/>
    </source>
</evidence>
<evidence type="ECO:0000256" key="2">
    <source>
        <dbReference type="ARBA" id="ARBA00009904"/>
    </source>
</evidence>
<protein>
    <recommendedName>
        <fullName evidence="10">V-type ATP synthase subunit I</fullName>
    </recommendedName>
</protein>
<dbReference type="PANTHER" id="PTHR11629">
    <property type="entry name" value="VACUOLAR PROTON ATPASES"/>
    <property type="match status" value="1"/>
</dbReference>
<dbReference type="PANTHER" id="PTHR11629:SF63">
    <property type="entry name" value="V-TYPE PROTON ATPASE SUBUNIT A"/>
    <property type="match status" value="1"/>
</dbReference>
<comment type="similarity">
    <text evidence="2">Belongs to the V-ATPase 116 kDa subunit family.</text>
</comment>
<evidence type="ECO:0000256" key="1">
    <source>
        <dbReference type="ARBA" id="ARBA00004141"/>
    </source>
</evidence>
<dbReference type="GO" id="GO:0007035">
    <property type="term" value="P:vacuolar acidification"/>
    <property type="evidence" value="ECO:0007669"/>
    <property type="project" value="TreeGrafter"/>
</dbReference>
<keyword evidence="4 8" id="KW-0812">Transmembrane</keyword>
<keyword evidence="5 8" id="KW-1133">Transmembrane helix</keyword>
<feature type="transmembrane region" description="Helical" evidence="8">
    <location>
        <begin position="6"/>
        <end position="31"/>
    </location>
</feature>
<sequence length="310" mass="34303">FLTLGFLLFFGICFGDVVYGTMLMGFSYYIMYKYKNYEGIRNFFKLFFYAGISTAIIGAMTGGWAGDIYDAKYLGENNLLLRLRNSLMIIDPLARPIIALVFAIGLGIINQFYGISLRMYGELRKGRVGNAIFDGVLWLIFLPGIIIITIPIFAKVPGGIFNAGLYMVIGSAIGLVLTQGRNEKSWIGKIVIGFVSMYGILGTYGCTSFVSDILSYSRLLALGLTTSIIAMSINIIADIVKPINIIGIGAFILVLILGHTFNFLVCIISSFVHPARLIFLEFFGRFYQGAAIKFQPYGFSSKRIQVINLD</sequence>
<dbReference type="GO" id="GO:0016471">
    <property type="term" value="C:vacuolar proton-transporting V-type ATPase complex"/>
    <property type="evidence" value="ECO:0007669"/>
    <property type="project" value="TreeGrafter"/>
</dbReference>
<keyword evidence="6" id="KW-0406">Ion transport</keyword>
<evidence type="ECO:0000256" key="5">
    <source>
        <dbReference type="ARBA" id="ARBA00022989"/>
    </source>
</evidence>
<accession>A0A0F9GFD4</accession>
<evidence type="ECO:0000256" key="8">
    <source>
        <dbReference type="SAM" id="Phobius"/>
    </source>
</evidence>
<feature type="transmembrane region" description="Helical" evidence="8">
    <location>
        <begin position="160"/>
        <end position="178"/>
    </location>
</feature>
<feature type="transmembrane region" description="Helical" evidence="8">
    <location>
        <begin position="43"/>
        <end position="65"/>
    </location>
</feature>
<organism evidence="9">
    <name type="scientific">marine sediment metagenome</name>
    <dbReference type="NCBI Taxonomy" id="412755"/>
    <lineage>
        <taxon>unclassified sequences</taxon>
        <taxon>metagenomes</taxon>
        <taxon>ecological metagenomes</taxon>
    </lineage>
</organism>
<dbReference type="GO" id="GO:0046961">
    <property type="term" value="F:proton-transporting ATPase activity, rotational mechanism"/>
    <property type="evidence" value="ECO:0007669"/>
    <property type="project" value="InterPro"/>
</dbReference>
<feature type="transmembrane region" description="Helical" evidence="8">
    <location>
        <begin position="136"/>
        <end position="154"/>
    </location>
</feature>
<evidence type="ECO:0000256" key="4">
    <source>
        <dbReference type="ARBA" id="ARBA00022692"/>
    </source>
</evidence>
<feature type="transmembrane region" description="Helical" evidence="8">
    <location>
        <begin position="216"/>
        <end position="236"/>
    </location>
</feature>
<feature type="transmembrane region" description="Helical" evidence="8">
    <location>
        <begin position="93"/>
        <end position="115"/>
    </location>
</feature>
<feature type="transmembrane region" description="Helical" evidence="8">
    <location>
        <begin position="248"/>
        <end position="272"/>
    </location>
</feature>
<dbReference type="AlphaFoldDB" id="A0A0F9GFD4"/>
<evidence type="ECO:0000313" key="9">
    <source>
        <dbReference type="EMBL" id="KKL97478.1"/>
    </source>
</evidence>
<comment type="subcellular location">
    <subcellularLocation>
        <location evidence="1">Membrane</location>
        <topology evidence="1">Multi-pass membrane protein</topology>
    </subcellularLocation>
</comment>
<evidence type="ECO:0008006" key="10">
    <source>
        <dbReference type="Google" id="ProtNLM"/>
    </source>
</evidence>
<dbReference type="InterPro" id="IPR002490">
    <property type="entry name" value="V-ATPase_116kDa_su"/>
</dbReference>
<reference evidence="9" key="1">
    <citation type="journal article" date="2015" name="Nature">
        <title>Complex archaea that bridge the gap between prokaryotes and eukaryotes.</title>
        <authorList>
            <person name="Spang A."/>
            <person name="Saw J.H."/>
            <person name="Jorgensen S.L."/>
            <person name="Zaremba-Niedzwiedzka K."/>
            <person name="Martijn J."/>
            <person name="Lind A.E."/>
            <person name="van Eijk R."/>
            <person name="Schleper C."/>
            <person name="Guy L."/>
            <person name="Ettema T.J."/>
        </authorList>
    </citation>
    <scope>NUCLEOTIDE SEQUENCE</scope>
</reference>
<dbReference type="EMBL" id="LAZR01018160">
    <property type="protein sequence ID" value="KKL97478.1"/>
    <property type="molecule type" value="Genomic_DNA"/>
</dbReference>
<keyword evidence="3" id="KW-0813">Transport</keyword>
<keyword evidence="7 8" id="KW-0472">Membrane</keyword>
<dbReference type="GO" id="GO:0051117">
    <property type="term" value="F:ATPase binding"/>
    <property type="evidence" value="ECO:0007669"/>
    <property type="project" value="TreeGrafter"/>
</dbReference>